<dbReference type="Gene3D" id="3.90.280.10">
    <property type="entry name" value="PEBP-like"/>
    <property type="match status" value="1"/>
</dbReference>
<protein>
    <recommendedName>
        <fullName evidence="4">Kinase inhibitor DLP12 prophage</fullName>
    </recommendedName>
</protein>
<dbReference type="RefSeq" id="WP_090893986.1">
    <property type="nucleotide sequence ID" value="NZ_CZPZ01000001.1"/>
</dbReference>
<dbReference type="CDD" id="cd00865">
    <property type="entry name" value="PEBP_bact_arch"/>
    <property type="match status" value="1"/>
</dbReference>
<dbReference type="InterPro" id="IPR036610">
    <property type="entry name" value="PEBP-like_sf"/>
</dbReference>
<dbReference type="EMBL" id="CZPZ01000001">
    <property type="protein sequence ID" value="CUS31839.1"/>
    <property type="molecule type" value="Genomic_DNA"/>
</dbReference>
<dbReference type="SUPFAM" id="SSF49777">
    <property type="entry name" value="PEBP-like"/>
    <property type="match status" value="1"/>
</dbReference>
<dbReference type="Proteomes" id="UP000198736">
    <property type="component" value="Unassembled WGS sequence"/>
</dbReference>
<dbReference type="InterPro" id="IPR005247">
    <property type="entry name" value="YbhB_YbcL/LppC-like"/>
</dbReference>
<accession>A0A0S4L3P9</accession>
<reference evidence="3" key="1">
    <citation type="submission" date="2015-10" db="EMBL/GenBank/DDBJ databases">
        <authorList>
            <person name="Luecker S."/>
            <person name="Luecker S."/>
        </authorList>
    </citation>
    <scope>NUCLEOTIDE SEQUENCE [LARGE SCALE GENOMIC DNA]</scope>
</reference>
<keyword evidence="1" id="KW-0732">Signal</keyword>
<feature type="signal peptide" evidence="1">
    <location>
        <begin position="1"/>
        <end position="21"/>
    </location>
</feature>
<proteinExistence type="predicted"/>
<dbReference type="OrthoDB" id="9797506at2"/>
<keyword evidence="3" id="KW-1185">Reference proteome</keyword>
<dbReference type="NCBIfam" id="TIGR00481">
    <property type="entry name" value="YbhB/YbcL family Raf kinase inhibitor-like protein"/>
    <property type="match status" value="1"/>
</dbReference>
<dbReference type="InterPro" id="IPR008914">
    <property type="entry name" value="PEBP"/>
</dbReference>
<organism evidence="2 3">
    <name type="scientific">Candidatus Nitrospira nitrificans</name>
    <dbReference type="NCBI Taxonomy" id="1742973"/>
    <lineage>
        <taxon>Bacteria</taxon>
        <taxon>Pseudomonadati</taxon>
        <taxon>Nitrospirota</taxon>
        <taxon>Nitrospiria</taxon>
        <taxon>Nitrospirales</taxon>
        <taxon>Nitrospiraceae</taxon>
        <taxon>Nitrospira</taxon>
    </lineage>
</organism>
<dbReference type="PANTHER" id="PTHR30289:SF1">
    <property type="entry name" value="PEBP (PHOSPHATIDYLETHANOLAMINE-BINDING PROTEIN) FAMILY PROTEIN"/>
    <property type="match status" value="1"/>
</dbReference>
<dbReference type="Pfam" id="PF01161">
    <property type="entry name" value="PBP"/>
    <property type="match status" value="1"/>
</dbReference>
<sequence>MRSTWWSMLFAVAFLPGASAAADFQLVSPTIKHQGTIGKAHVYDGFGCAGDNVSPELRWTNAPKGTKSFAVTMYDPDAPTGSGWWHWVIFNIPPDISALAAGAGKPGGPGEPQRAVQSMTDFGEPGYGGPCPPAGHKAHRYIFTVYALRAEHFSLKPQASGAMIGYYLNQNALAKASFTGLYSRK</sequence>
<dbReference type="PANTHER" id="PTHR30289">
    <property type="entry name" value="UNCHARACTERIZED PROTEIN YBCL-RELATED"/>
    <property type="match status" value="1"/>
</dbReference>
<name>A0A0S4L3P9_9BACT</name>
<evidence type="ECO:0000256" key="1">
    <source>
        <dbReference type="SAM" id="SignalP"/>
    </source>
</evidence>
<feature type="chain" id="PRO_5006623669" description="Kinase inhibitor DLP12 prophage" evidence="1">
    <location>
        <begin position="22"/>
        <end position="185"/>
    </location>
</feature>
<evidence type="ECO:0000313" key="3">
    <source>
        <dbReference type="Proteomes" id="UP000198736"/>
    </source>
</evidence>
<evidence type="ECO:0008006" key="4">
    <source>
        <dbReference type="Google" id="ProtNLM"/>
    </source>
</evidence>
<evidence type="ECO:0000313" key="2">
    <source>
        <dbReference type="EMBL" id="CUS31839.1"/>
    </source>
</evidence>
<dbReference type="STRING" id="1742973.COMA2_10323"/>
<gene>
    <name evidence="2" type="ORF">COMA2_10323</name>
</gene>
<dbReference type="AlphaFoldDB" id="A0A0S4L3P9"/>